<comment type="similarity">
    <text evidence="11">Belongs to the KdpC family.</text>
</comment>
<keyword evidence="4 11" id="KW-0812">Transmembrane</keyword>
<dbReference type="NCBIfam" id="NF001454">
    <property type="entry name" value="PRK00315.1"/>
    <property type="match status" value="1"/>
</dbReference>
<dbReference type="EMBL" id="JBHUIY010000007">
    <property type="protein sequence ID" value="MFD2233267.1"/>
    <property type="molecule type" value="Genomic_DNA"/>
</dbReference>
<comment type="caution">
    <text evidence="12">The sequence shown here is derived from an EMBL/GenBank/DDBJ whole genome shotgun (WGS) entry which is preliminary data.</text>
</comment>
<keyword evidence="3 11" id="KW-0633">Potassium transport</keyword>
<keyword evidence="6 11" id="KW-0067">ATP-binding</keyword>
<gene>
    <name evidence="11 12" type="primary">kdpC</name>
    <name evidence="12" type="ORF">ACFSNB_05565</name>
</gene>
<keyword evidence="8 11" id="KW-1133">Transmembrane helix</keyword>
<evidence type="ECO:0000313" key="13">
    <source>
        <dbReference type="Proteomes" id="UP001597296"/>
    </source>
</evidence>
<dbReference type="RefSeq" id="WP_377315047.1">
    <property type="nucleotide sequence ID" value="NZ_JBHUIY010000007.1"/>
</dbReference>
<evidence type="ECO:0000256" key="11">
    <source>
        <dbReference type="HAMAP-Rule" id="MF_00276"/>
    </source>
</evidence>
<protein>
    <recommendedName>
        <fullName evidence="11">Potassium-transporting ATPase KdpC subunit</fullName>
    </recommendedName>
    <alternativeName>
        <fullName evidence="11">ATP phosphohydrolase [potassium-transporting] C chain</fullName>
    </alternativeName>
    <alternativeName>
        <fullName evidence="11">Potassium-binding and translocating subunit C</fullName>
    </alternativeName>
    <alternativeName>
        <fullName evidence="11">Potassium-translocating ATPase C chain</fullName>
    </alternativeName>
</protein>
<dbReference type="PANTHER" id="PTHR30042:SF2">
    <property type="entry name" value="POTASSIUM-TRANSPORTING ATPASE KDPC SUBUNIT"/>
    <property type="match status" value="1"/>
</dbReference>
<dbReference type="HAMAP" id="MF_00276">
    <property type="entry name" value="KdpC"/>
    <property type="match status" value="1"/>
</dbReference>
<comment type="function">
    <text evidence="11">Part of the high-affinity ATP-driven potassium transport (or Kdp) system, which catalyzes the hydrolysis of ATP coupled with the electrogenic transport of potassium into the cytoplasm. This subunit acts as a catalytic chaperone that increases the ATP-binding affinity of the ATP-hydrolyzing subunit KdpB by the formation of a transient KdpB/KdpC/ATP ternary complex.</text>
</comment>
<keyword evidence="9 11" id="KW-0406">Ion transport</keyword>
<comment type="subcellular location">
    <subcellularLocation>
        <location evidence="11">Cell membrane</location>
        <topology evidence="11">Single-pass membrane protein</topology>
    </subcellularLocation>
</comment>
<proteinExistence type="inferred from homology"/>
<keyword evidence="7 11" id="KW-0630">Potassium</keyword>
<evidence type="ECO:0000313" key="12">
    <source>
        <dbReference type="EMBL" id="MFD2233267.1"/>
    </source>
</evidence>
<reference evidence="13" key="1">
    <citation type="journal article" date="2019" name="Int. J. Syst. Evol. Microbiol.">
        <title>The Global Catalogue of Microorganisms (GCM) 10K type strain sequencing project: providing services to taxonomists for standard genome sequencing and annotation.</title>
        <authorList>
            <consortium name="The Broad Institute Genomics Platform"/>
            <consortium name="The Broad Institute Genome Sequencing Center for Infectious Disease"/>
            <person name="Wu L."/>
            <person name="Ma J."/>
        </authorList>
    </citation>
    <scope>NUCLEOTIDE SEQUENCE [LARGE SCALE GENOMIC DNA]</scope>
    <source>
        <strain evidence="13">KCTC 15012</strain>
    </source>
</reference>
<evidence type="ECO:0000256" key="6">
    <source>
        <dbReference type="ARBA" id="ARBA00022840"/>
    </source>
</evidence>
<evidence type="ECO:0000256" key="3">
    <source>
        <dbReference type="ARBA" id="ARBA00022538"/>
    </source>
</evidence>
<evidence type="ECO:0000256" key="4">
    <source>
        <dbReference type="ARBA" id="ARBA00022692"/>
    </source>
</evidence>
<keyword evidence="10 11" id="KW-0472">Membrane</keyword>
<keyword evidence="2 11" id="KW-1003">Cell membrane</keyword>
<name>A0ABW5CBE7_9PROT</name>
<keyword evidence="13" id="KW-1185">Reference proteome</keyword>
<evidence type="ECO:0000256" key="10">
    <source>
        <dbReference type="ARBA" id="ARBA00023136"/>
    </source>
</evidence>
<evidence type="ECO:0000256" key="2">
    <source>
        <dbReference type="ARBA" id="ARBA00022475"/>
    </source>
</evidence>
<evidence type="ECO:0000256" key="8">
    <source>
        <dbReference type="ARBA" id="ARBA00022989"/>
    </source>
</evidence>
<organism evidence="12 13">
    <name type="scientific">Phaeospirillum tilakii</name>
    <dbReference type="NCBI Taxonomy" id="741673"/>
    <lineage>
        <taxon>Bacteria</taxon>
        <taxon>Pseudomonadati</taxon>
        <taxon>Pseudomonadota</taxon>
        <taxon>Alphaproteobacteria</taxon>
        <taxon>Rhodospirillales</taxon>
        <taxon>Rhodospirillaceae</taxon>
        <taxon>Phaeospirillum</taxon>
    </lineage>
</organism>
<dbReference type="NCBIfam" id="TIGR00681">
    <property type="entry name" value="kdpC"/>
    <property type="match status" value="1"/>
</dbReference>
<dbReference type="PIRSF" id="PIRSF001296">
    <property type="entry name" value="K_ATPase_KdpC"/>
    <property type="match status" value="1"/>
</dbReference>
<accession>A0ABW5CBE7</accession>
<dbReference type="Pfam" id="PF02669">
    <property type="entry name" value="KdpC"/>
    <property type="match status" value="1"/>
</dbReference>
<keyword evidence="5 11" id="KW-0547">Nucleotide-binding</keyword>
<dbReference type="Proteomes" id="UP001597296">
    <property type="component" value="Unassembled WGS sequence"/>
</dbReference>
<evidence type="ECO:0000256" key="9">
    <source>
        <dbReference type="ARBA" id="ARBA00023065"/>
    </source>
</evidence>
<sequence>MLKDLRPALSLLVVMTGLTGLAYPLGVTGLAQLAFPWQANGSLIEQDGKVVGSALIGQNFTGPGYFWGRPSATTAPDPADPARSVAAPYNAASSGGSNLAPSSRALVESAAEAVARLRAAHPDRSGPVPVELVTASASGLDPDLSPAAALWQVERVARARGVAAEEVRALVLAQVEGRQLGLLGEPRVNLLALNRALDARWPERRP</sequence>
<comment type="subunit">
    <text evidence="11">The system is composed of three essential subunits: KdpA, KdpB and KdpC.</text>
</comment>
<dbReference type="InterPro" id="IPR003820">
    <property type="entry name" value="KdpC"/>
</dbReference>
<evidence type="ECO:0000256" key="5">
    <source>
        <dbReference type="ARBA" id="ARBA00022741"/>
    </source>
</evidence>
<dbReference type="PANTHER" id="PTHR30042">
    <property type="entry name" value="POTASSIUM-TRANSPORTING ATPASE C CHAIN"/>
    <property type="match status" value="1"/>
</dbReference>
<keyword evidence="1 11" id="KW-0813">Transport</keyword>
<evidence type="ECO:0000256" key="1">
    <source>
        <dbReference type="ARBA" id="ARBA00022448"/>
    </source>
</evidence>
<evidence type="ECO:0000256" key="7">
    <source>
        <dbReference type="ARBA" id="ARBA00022958"/>
    </source>
</evidence>